<dbReference type="RefSeq" id="WP_348263338.1">
    <property type="nucleotide sequence ID" value="NZ_CP121196.1"/>
</dbReference>
<sequence>MIKRTVMALMSLAVMLFAFAVYTPAVAEGSTSEIHGTVADPTGAVIPAARLSLTSEGGASASTVSGRDGSFSFTNLQPGKYSLVIEAKGFAQTTLDEIDVLPGKILQQNVTLQLPVEQQQVEVTGDAAGVSTSADNNASSIVIKGKDLDALSDDPDEMQNELSALAGPAAGPNGAQIFIDGFTGGQLPPKSSIREIRINQNPFSAHYDKLGYGRIEILTKPGTDKVHGNLMVMGNDSAFNSLNPFVSSEPSYYTTFMNGSIGGSLGKKASWFGSVFRRDNASNSIINADLLDANSNVYNYSAAVANPQSRLDVSPRFDLQLGDKNTLTVRYMLDRQVQTNSGVSQFALQSQAYNVANYENSLQISDTQVLSANAVNETRFQYIRAHDSQIAQNLDPTVSVQGAFTGGGNNAGVVRDNQDRFELENDTTEAKGAHAIEFGARLRLSRDANFSTSGFNGNYIYSSLAAYAAKTPSEYDVTAGKANSSVALFDAGVFYQDDFKVRPNLTLSYGLRYEAQNGISDHNDWAPRISVAWAPAGGKGTPAKTVIRAGYGWFYDRFGASYVLDAIRQNGINQQQFVVKNPSFYGNAPSVSTLSSLSSVAPTIYQVAPNMRASLNMQAAVGIEHQFGKIATTSVTYVNSRGVHQYLSDNVNAFLPETYDAATGTGTRPNGINENIYQFESGGVYNQNQVTMNYNVKAKRVSLFGFYMLNFANADTSGASYFPSNQFDPKADYGRANFDVRSRFLLGGNLQGPYGVSFSPMLVTNSGTPFNITIGQDVNGDNQFNDRPAFATSASTDVVQTNYGAFDLNPASNAARIPYNYGTGPGQFSMNMRVSKSFGIGPKVENSGSNRAFGGPGGGGPPPGGGPGGGGPPGGGLGPGGLSGSNGPPRFDQAAARRYSLNFAAMTRNVFNNVNLAPPVSVLDSPLFGKSNALAGGFFSSPASNRSIDLQVSFNF</sequence>
<feature type="compositionally biased region" description="Gly residues" evidence="4">
    <location>
        <begin position="866"/>
        <end position="884"/>
    </location>
</feature>
<keyword evidence="3" id="KW-0998">Cell outer membrane</keyword>
<protein>
    <submittedName>
        <fullName evidence="7">Carboxypeptidase regulatory-like domain-containing protein</fullName>
    </submittedName>
</protein>
<dbReference type="GO" id="GO:0009279">
    <property type="term" value="C:cell outer membrane"/>
    <property type="evidence" value="ECO:0007669"/>
    <property type="project" value="UniProtKB-SubCell"/>
</dbReference>
<feature type="domain" description="TonB-dependent transporter Oar-like beta-barrel" evidence="6">
    <location>
        <begin position="520"/>
        <end position="840"/>
    </location>
</feature>
<proteinExistence type="predicted"/>
<evidence type="ECO:0000256" key="4">
    <source>
        <dbReference type="SAM" id="MobiDB-lite"/>
    </source>
</evidence>
<accession>A0AAU7DKF5</accession>
<name>A0AAU7DKF5_9BACT</name>
<keyword evidence="5" id="KW-0732">Signal</keyword>
<organism evidence="7">
    <name type="scientific">Telmatobacter sp. DSM 110680</name>
    <dbReference type="NCBI Taxonomy" id="3036704"/>
    <lineage>
        <taxon>Bacteria</taxon>
        <taxon>Pseudomonadati</taxon>
        <taxon>Acidobacteriota</taxon>
        <taxon>Terriglobia</taxon>
        <taxon>Terriglobales</taxon>
        <taxon>Acidobacteriaceae</taxon>
        <taxon>Telmatobacter</taxon>
    </lineage>
</organism>
<reference evidence="7" key="1">
    <citation type="submission" date="2023-03" db="EMBL/GenBank/DDBJ databases">
        <title>Edaphobacter sp.</title>
        <authorList>
            <person name="Huber K.J."/>
            <person name="Papendorf J."/>
            <person name="Pilke C."/>
            <person name="Bunk B."/>
            <person name="Sproeer C."/>
            <person name="Pester M."/>
        </authorList>
    </citation>
    <scope>NUCLEOTIDE SEQUENCE</scope>
    <source>
        <strain evidence="7">DSM 110680</strain>
    </source>
</reference>
<keyword evidence="2" id="KW-0472">Membrane</keyword>
<keyword evidence="7" id="KW-0645">Protease</keyword>
<comment type="subcellular location">
    <subcellularLocation>
        <location evidence="1">Cell outer membrane</location>
    </subcellularLocation>
</comment>
<dbReference type="Gene3D" id="2.60.40.1120">
    <property type="entry name" value="Carboxypeptidase-like, regulatory domain"/>
    <property type="match status" value="1"/>
</dbReference>
<dbReference type="GO" id="GO:0004180">
    <property type="term" value="F:carboxypeptidase activity"/>
    <property type="evidence" value="ECO:0007669"/>
    <property type="project" value="UniProtKB-KW"/>
</dbReference>
<feature type="region of interest" description="Disordered" evidence="4">
    <location>
        <begin position="839"/>
        <end position="891"/>
    </location>
</feature>
<dbReference type="InterPro" id="IPR036942">
    <property type="entry name" value="Beta-barrel_TonB_sf"/>
</dbReference>
<gene>
    <name evidence="7" type="ORF">P8935_02015</name>
</gene>
<evidence type="ECO:0000313" key="7">
    <source>
        <dbReference type="EMBL" id="XBH18115.1"/>
    </source>
</evidence>
<dbReference type="Pfam" id="PF13620">
    <property type="entry name" value="CarboxypepD_reg"/>
    <property type="match status" value="1"/>
</dbReference>
<evidence type="ECO:0000256" key="5">
    <source>
        <dbReference type="SAM" id="SignalP"/>
    </source>
</evidence>
<dbReference type="AlphaFoldDB" id="A0AAU7DKF5"/>
<keyword evidence="7" id="KW-0378">Hydrolase</keyword>
<dbReference type="Pfam" id="PF25183">
    <property type="entry name" value="OMP_b-brl_4"/>
    <property type="match status" value="1"/>
</dbReference>
<feature type="signal peptide" evidence="5">
    <location>
        <begin position="1"/>
        <end position="27"/>
    </location>
</feature>
<keyword evidence="7" id="KW-0121">Carboxypeptidase</keyword>
<feature type="chain" id="PRO_5043907690" evidence="5">
    <location>
        <begin position="28"/>
        <end position="956"/>
    </location>
</feature>
<evidence type="ECO:0000256" key="1">
    <source>
        <dbReference type="ARBA" id="ARBA00004442"/>
    </source>
</evidence>
<dbReference type="SUPFAM" id="SSF49464">
    <property type="entry name" value="Carboxypeptidase regulatory domain-like"/>
    <property type="match status" value="1"/>
</dbReference>
<evidence type="ECO:0000256" key="3">
    <source>
        <dbReference type="ARBA" id="ARBA00023237"/>
    </source>
</evidence>
<dbReference type="SUPFAM" id="SSF56935">
    <property type="entry name" value="Porins"/>
    <property type="match status" value="1"/>
</dbReference>
<evidence type="ECO:0000256" key="2">
    <source>
        <dbReference type="ARBA" id="ARBA00023136"/>
    </source>
</evidence>
<dbReference type="InterPro" id="IPR057601">
    <property type="entry name" value="Oar-like_b-barrel"/>
</dbReference>
<dbReference type="Gene3D" id="2.40.170.20">
    <property type="entry name" value="TonB-dependent receptor, beta-barrel domain"/>
    <property type="match status" value="1"/>
</dbReference>
<dbReference type="InterPro" id="IPR008969">
    <property type="entry name" value="CarboxyPept-like_regulatory"/>
</dbReference>
<evidence type="ECO:0000259" key="6">
    <source>
        <dbReference type="Pfam" id="PF25183"/>
    </source>
</evidence>
<dbReference type="EMBL" id="CP121196">
    <property type="protein sequence ID" value="XBH18115.1"/>
    <property type="molecule type" value="Genomic_DNA"/>
</dbReference>